<dbReference type="SUPFAM" id="SSF49854">
    <property type="entry name" value="Spermadhesin, CUB domain"/>
    <property type="match status" value="1"/>
</dbReference>
<dbReference type="CDD" id="cd00041">
    <property type="entry name" value="CUB"/>
    <property type="match status" value="1"/>
</dbReference>
<dbReference type="InterPro" id="IPR035914">
    <property type="entry name" value="Sperma_CUB_dom_sf"/>
</dbReference>
<evidence type="ECO:0000259" key="4">
    <source>
        <dbReference type="PROSITE" id="PS01180"/>
    </source>
</evidence>
<evidence type="ECO:0000313" key="6">
    <source>
        <dbReference type="Proteomes" id="UP001163046"/>
    </source>
</evidence>
<accession>A0A9W9Z5G0</accession>
<keyword evidence="1" id="KW-1015">Disulfide bond</keyword>
<dbReference type="Proteomes" id="UP001163046">
    <property type="component" value="Unassembled WGS sequence"/>
</dbReference>
<keyword evidence="6" id="KW-1185">Reference proteome</keyword>
<sequence>MAYAMRINFVFFRVACWFGYDYLKITNERRQSFGTFCGMNRPSDVIVTGHFVGFIFHTDSFETERGFRLTLYPVGNISGNASTPTPYTTYPPYNSTATPSQDPQSKSQESNLNTTARHSLMSSIQEACNDEEEAGTCWHREKA</sequence>
<evidence type="ECO:0000256" key="1">
    <source>
        <dbReference type="ARBA" id="ARBA00023157"/>
    </source>
</evidence>
<dbReference type="Pfam" id="PF00431">
    <property type="entry name" value="CUB"/>
    <property type="match status" value="1"/>
</dbReference>
<dbReference type="OrthoDB" id="661148at2759"/>
<dbReference type="InterPro" id="IPR000859">
    <property type="entry name" value="CUB_dom"/>
</dbReference>
<dbReference type="Gene3D" id="2.60.120.290">
    <property type="entry name" value="Spermadhesin, CUB domain"/>
    <property type="match status" value="1"/>
</dbReference>
<dbReference type="EMBL" id="MU826664">
    <property type="protein sequence ID" value="KAJ7375586.1"/>
    <property type="molecule type" value="Genomic_DNA"/>
</dbReference>
<organism evidence="5 6">
    <name type="scientific">Desmophyllum pertusum</name>
    <dbReference type="NCBI Taxonomy" id="174260"/>
    <lineage>
        <taxon>Eukaryota</taxon>
        <taxon>Metazoa</taxon>
        <taxon>Cnidaria</taxon>
        <taxon>Anthozoa</taxon>
        <taxon>Hexacorallia</taxon>
        <taxon>Scleractinia</taxon>
        <taxon>Caryophylliina</taxon>
        <taxon>Caryophylliidae</taxon>
        <taxon>Desmophyllum</taxon>
    </lineage>
</organism>
<feature type="compositionally biased region" description="Low complexity" evidence="3">
    <location>
        <begin position="80"/>
        <end position="100"/>
    </location>
</feature>
<dbReference type="PROSITE" id="PS01180">
    <property type="entry name" value="CUB"/>
    <property type="match status" value="1"/>
</dbReference>
<proteinExistence type="predicted"/>
<feature type="domain" description="CUB" evidence="4">
    <location>
        <begin position="1"/>
        <end position="74"/>
    </location>
</feature>
<feature type="region of interest" description="Disordered" evidence="3">
    <location>
        <begin position="76"/>
        <end position="113"/>
    </location>
</feature>
<protein>
    <submittedName>
        <fullName evidence="5">Metalloendopeptidase</fullName>
    </submittedName>
</protein>
<reference evidence="5" key="1">
    <citation type="submission" date="2023-01" db="EMBL/GenBank/DDBJ databases">
        <title>Genome assembly of the deep-sea coral Lophelia pertusa.</title>
        <authorList>
            <person name="Herrera S."/>
            <person name="Cordes E."/>
        </authorList>
    </citation>
    <scope>NUCLEOTIDE SEQUENCE</scope>
    <source>
        <strain evidence="5">USNM1676648</strain>
        <tissue evidence="5">Polyp</tissue>
    </source>
</reference>
<comment type="caution">
    <text evidence="2">Lacks conserved residue(s) required for the propagation of feature annotation.</text>
</comment>
<gene>
    <name evidence="5" type="primary">hch-1</name>
    <name evidence="5" type="ORF">OS493_040215</name>
</gene>
<dbReference type="AlphaFoldDB" id="A0A9W9Z5G0"/>
<evidence type="ECO:0000256" key="3">
    <source>
        <dbReference type="SAM" id="MobiDB-lite"/>
    </source>
</evidence>
<feature type="compositionally biased region" description="Polar residues" evidence="3">
    <location>
        <begin position="101"/>
        <end position="113"/>
    </location>
</feature>
<evidence type="ECO:0000313" key="5">
    <source>
        <dbReference type="EMBL" id="KAJ7375586.1"/>
    </source>
</evidence>
<evidence type="ECO:0000256" key="2">
    <source>
        <dbReference type="PROSITE-ProRule" id="PRU00059"/>
    </source>
</evidence>
<name>A0A9W9Z5G0_9CNID</name>
<comment type="caution">
    <text evidence="5">The sequence shown here is derived from an EMBL/GenBank/DDBJ whole genome shotgun (WGS) entry which is preliminary data.</text>
</comment>